<evidence type="ECO:0000313" key="9">
    <source>
        <dbReference type="Proteomes" id="UP000435243"/>
    </source>
</evidence>
<protein>
    <submittedName>
        <fullName evidence="8">MATE family efflux transporter</fullName>
    </submittedName>
</protein>
<dbReference type="GO" id="GO:0005886">
    <property type="term" value="C:plasma membrane"/>
    <property type="evidence" value="ECO:0007669"/>
    <property type="project" value="UniProtKB-SubCell"/>
</dbReference>
<feature type="transmembrane region" description="Helical" evidence="7">
    <location>
        <begin position="423"/>
        <end position="441"/>
    </location>
</feature>
<evidence type="ECO:0000256" key="4">
    <source>
        <dbReference type="ARBA" id="ARBA00022692"/>
    </source>
</evidence>
<dbReference type="PANTHER" id="PTHR43549">
    <property type="entry name" value="MULTIDRUG RESISTANCE PROTEIN YPNP-RELATED"/>
    <property type="match status" value="1"/>
</dbReference>
<keyword evidence="6 7" id="KW-0472">Membrane</keyword>
<gene>
    <name evidence="8" type="ORF">GRI32_08495</name>
</gene>
<organism evidence="8 9">
    <name type="scientific">Alteraurantiacibacter aestuarii</name>
    <dbReference type="NCBI Taxonomy" id="650004"/>
    <lineage>
        <taxon>Bacteria</taxon>
        <taxon>Pseudomonadati</taxon>
        <taxon>Pseudomonadota</taxon>
        <taxon>Alphaproteobacteria</taxon>
        <taxon>Sphingomonadales</taxon>
        <taxon>Erythrobacteraceae</taxon>
        <taxon>Alteraurantiacibacter</taxon>
    </lineage>
</organism>
<feature type="transmembrane region" description="Helical" evidence="7">
    <location>
        <begin position="134"/>
        <end position="155"/>
    </location>
</feature>
<evidence type="ECO:0000256" key="3">
    <source>
        <dbReference type="ARBA" id="ARBA00022475"/>
    </source>
</evidence>
<dbReference type="NCBIfam" id="TIGR00797">
    <property type="entry name" value="matE"/>
    <property type="match status" value="1"/>
</dbReference>
<dbReference type="OrthoDB" id="9806302at2"/>
<name>A0A844ZPQ8_9SPHN</name>
<dbReference type="PIRSF" id="PIRSF006603">
    <property type="entry name" value="DinF"/>
    <property type="match status" value="1"/>
</dbReference>
<dbReference type="Proteomes" id="UP000435243">
    <property type="component" value="Unassembled WGS sequence"/>
</dbReference>
<evidence type="ECO:0000256" key="2">
    <source>
        <dbReference type="ARBA" id="ARBA00022448"/>
    </source>
</evidence>
<dbReference type="RefSeq" id="WP_160591213.1">
    <property type="nucleotide sequence ID" value="NZ_BAAAFP010000003.1"/>
</dbReference>
<reference evidence="8 9" key="1">
    <citation type="submission" date="2019-12" db="EMBL/GenBank/DDBJ databases">
        <title>Genomic-based taxomic classification of the family Erythrobacteraceae.</title>
        <authorList>
            <person name="Xu L."/>
        </authorList>
    </citation>
    <scope>NUCLEOTIDE SEQUENCE [LARGE SCALE GENOMIC DNA]</scope>
    <source>
        <strain evidence="8 9">JCM 16339</strain>
    </source>
</reference>
<feature type="transmembrane region" description="Helical" evidence="7">
    <location>
        <begin position="190"/>
        <end position="217"/>
    </location>
</feature>
<feature type="transmembrane region" description="Helical" evidence="7">
    <location>
        <begin position="93"/>
        <end position="114"/>
    </location>
</feature>
<comment type="subcellular location">
    <subcellularLocation>
        <location evidence="1">Cell inner membrane</location>
        <topology evidence="1">Multi-pass membrane protein</topology>
    </subcellularLocation>
</comment>
<keyword evidence="3" id="KW-1003">Cell membrane</keyword>
<feature type="transmembrane region" description="Helical" evidence="7">
    <location>
        <begin position="21"/>
        <end position="42"/>
    </location>
</feature>
<feature type="transmembrane region" description="Helical" evidence="7">
    <location>
        <begin position="316"/>
        <end position="338"/>
    </location>
</feature>
<evidence type="ECO:0000313" key="8">
    <source>
        <dbReference type="EMBL" id="MXO88777.1"/>
    </source>
</evidence>
<evidence type="ECO:0000256" key="1">
    <source>
        <dbReference type="ARBA" id="ARBA00004429"/>
    </source>
</evidence>
<feature type="transmembrane region" description="Helical" evidence="7">
    <location>
        <begin position="167"/>
        <end position="184"/>
    </location>
</feature>
<feature type="transmembrane region" description="Helical" evidence="7">
    <location>
        <begin position="54"/>
        <end position="81"/>
    </location>
</feature>
<dbReference type="InterPro" id="IPR052031">
    <property type="entry name" value="Membrane_Transporter-Flippase"/>
</dbReference>
<dbReference type="GO" id="GO:0015297">
    <property type="term" value="F:antiporter activity"/>
    <property type="evidence" value="ECO:0007669"/>
    <property type="project" value="InterPro"/>
</dbReference>
<sequence length="454" mass="47058">MAKNAKLITGSIAGHLVNQTAPLIVGVAAIMSIGIIDAYFVGRLGATELAAMSFIFPVSTALSCLGVGVMAGTSSVVSRALGAGKDDRASQCASLGIALGLLTGIAVAVLLALFHDQLFGLMRAEGEMLRLIGLYMLPFALGFPLLLTVSGINGVLRAQGAARRSTVVSLSFAIANWVLDPILIDGAFGFAGFGIAGAAYATIGGWVLGVIVGFVMLQKGQIPFALSSLLHADWVHGIRDVLRVAVPAALTNSINPVGLAVMTTFLAHEGEAAVGGFGVGGRLQMFAVVPLLGLSGSIGAIVGQNWGAKRYDRARLAMLQAGGFCLLYGLLAGGLLYFGRGWFAGIFSEDAATVDAAMRYLEIAVWGYWAYGLFIMGNGAFNAIDQASTALMLSLARVALVMVPFALILQGAWGADAVYGGELLANLAGGAVSMAIAWWIFSHRRMDRAEPQAA</sequence>
<evidence type="ECO:0000256" key="7">
    <source>
        <dbReference type="SAM" id="Phobius"/>
    </source>
</evidence>
<dbReference type="PANTHER" id="PTHR43549:SF3">
    <property type="entry name" value="MULTIDRUG RESISTANCE PROTEIN YPNP-RELATED"/>
    <property type="match status" value="1"/>
</dbReference>
<comment type="caution">
    <text evidence="8">The sequence shown here is derived from an EMBL/GenBank/DDBJ whole genome shotgun (WGS) entry which is preliminary data.</text>
</comment>
<evidence type="ECO:0000256" key="5">
    <source>
        <dbReference type="ARBA" id="ARBA00022989"/>
    </source>
</evidence>
<dbReference type="Pfam" id="PF01554">
    <property type="entry name" value="MatE"/>
    <property type="match status" value="2"/>
</dbReference>
<dbReference type="AlphaFoldDB" id="A0A844ZPQ8"/>
<dbReference type="EMBL" id="WTYY01000004">
    <property type="protein sequence ID" value="MXO88777.1"/>
    <property type="molecule type" value="Genomic_DNA"/>
</dbReference>
<accession>A0A844ZPQ8</accession>
<proteinExistence type="predicted"/>
<feature type="transmembrane region" description="Helical" evidence="7">
    <location>
        <begin position="391"/>
        <end position="411"/>
    </location>
</feature>
<dbReference type="InterPro" id="IPR048279">
    <property type="entry name" value="MdtK-like"/>
</dbReference>
<evidence type="ECO:0000256" key="6">
    <source>
        <dbReference type="ARBA" id="ARBA00023136"/>
    </source>
</evidence>
<keyword evidence="5 7" id="KW-1133">Transmembrane helix</keyword>
<keyword evidence="4 7" id="KW-0812">Transmembrane</keyword>
<dbReference type="GO" id="GO:0042910">
    <property type="term" value="F:xenobiotic transmembrane transporter activity"/>
    <property type="evidence" value="ECO:0007669"/>
    <property type="project" value="InterPro"/>
</dbReference>
<keyword evidence="2" id="KW-0813">Transport</keyword>
<dbReference type="InterPro" id="IPR002528">
    <property type="entry name" value="MATE_fam"/>
</dbReference>
<feature type="transmembrane region" description="Helical" evidence="7">
    <location>
        <begin position="363"/>
        <end position="384"/>
    </location>
</feature>
<keyword evidence="9" id="KW-1185">Reference proteome</keyword>